<evidence type="ECO:0000313" key="1">
    <source>
        <dbReference type="EMBL" id="CAD1470354.1"/>
    </source>
</evidence>
<dbReference type="EMBL" id="CAJDYZ010003683">
    <property type="protein sequence ID" value="CAD1470354.1"/>
    <property type="molecule type" value="Genomic_DNA"/>
</dbReference>
<reference evidence="1" key="1">
    <citation type="submission" date="2020-07" db="EMBL/GenBank/DDBJ databases">
        <authorList>
            <person name="Nazaruddin N."/>
        </authorList>
    </citation>
    <scope>NUCLEOTIDE SEQUENCE</scope>
</reference>
<sequence>METIVHGFLPVFRMKNKQNTMLKIATDDDHSYKFEEFYTFVSMLAIEEKSESYVKTINIGFRIITYNDLEHHDQIILCCHNHISE</sequence>
<name>A0A6V7GY19_9HYME</name>
<organism evidence="1 2">
    <name type="scientific">Heterotrigona itama</name>
    <dbReference type="NCBI Taxonomy" id="395501"/>
    <lineage>
        <taxon>Eukaryota</taxon>
        <taxon>Metazoa</taxon>
        <taxon>Ecdysozoa</taxon>
        <taxon>Arthropoda</taxon>
        <taxon>Hexapoda</taxon>
        <taxon>Insecta</taxon>
        <taxon>Pterygota</taxon>
        <taxon>Neoptera</taxon>
        <taxon>Endopterygota</taxon>
        <taxon>Hymenoptera</taxon>
        <taxon>Apocrita</taxon>
        <taxon>Aculeata</taxon>
        <taxon>Apoidea</taxon>
        <taxon>Anthophila</taxon>
        <taxon>Apidae</taxon>
        <taxon>Heterotrigona</taxon>
    </lineage>
</organism>
<dbReference type="Proteomes" id="UP000752696">
    <property type="component" value="Unassembled WGS sequence"/>
</dbReference>
<protein>
    <submittedName>
        <fullName evidence="1">Uncharacterized protein</fullName>
    </submittedName>
</protein>
<evidence type="ECO:0000313" key="2">
    <source>
        <dbReference type="Proteomes" id="UP000752696"/>
    </source>
</evidence>
<accession>A0A6V7GY19</accession>
<proteinExistence type="predicted"/>
<keyword evidence="2" id="KW-1185">Reference proteome</keyword>
<gene>
    <name evidence="1" type="ORF">MHI_LOCUS184990</name>
</gene>
<comment type="caution">
    <text evidence="1">The sequence shown here is derived from an EMBL/GenBank/DDBJ whole genome shotgun (WGS) entry which is preliminary data.</text>
</comment>
<dbReference type="AlphaFoldDB" id="A0A6V7GY19"/>